<protein>
    <submittedName>
        <fullName evidence="3">Uncharacterized protein</fullName>
    </submittedName>
</protein>
<keyword evidence="2" id="KW-1133">Transmembrane helix</keyword>
<dbReference type="RefSeq" id="WP_070066582.1">
    <property type="nucleotide sequence ID" value="NZ_MJUW02000044.1"/>
</dbReference>
<feature type="transmembrane region" description="Helical" evidence="2">
    <location>
        <begin position="309"/>
        <end position="332"/>
    </location>
</feature>
<evidence type="ECO:0000256" key="2">
    <source>
        <dbReference type="SAM" id="Phobius"/>
    </source>
</evidence>
<sequence>MVYKLKESLVLRVLSGLGDFKWFAHFIISVVVVSLSPAVLTAGDNGPCIECHTKPDKLKTAEKAKIDPVTGEIRVVSMLIDEGTFKASAHGGEDFFCTDCHQDLEGADLSEGHKPNLKPVDCITFCHDDPAEDYLQSSHVKLMKENNRDVPTCKDCHAGLTYHYTPMGEKSPRDVPRGTDPVHRRLTIESCGTCHQEYLSSYRNNAHGQVASLGYTTIDIPVCFDCHGKHKILNSEDPESKVGKERILETCGNCHANANASFVKHIEHPQIKNIKYYKKLLTALKNARSNPEDLKNLIKSPQTILCLVFVAYMGILAFTFSSFGVHSLLCWFATVRDEYKRKGHADEDQH</sequence>
<keyword evidence="1" id="KW-0732">Signal</keyword>
<keyword evidence="4" id="KW-1185">Reference proteome</keyword>
<evidence type="ECO:0000256" key="1">
    <source>
        <dbReference type="ARBA" id="ARBA00022729"/>
    </source>
</evidence>
<gene>
    <name evidence="3" type="ORF">BIY37_04260</name>
</gene>
<dbReference type="PANTHER" id="PTHR35038:SF6">
    <property type="entry name" value="SURFACE LOCALIZED DECAHEME CYTOCHROME C LIPOPROTEIN"/>
    <property type="match status" value="1"/>
</dbReference>
<keyword evidence="2" id="KW-0812">Transmembrane</keyword>
<reference evidence="3 4" key="1">
    <citation type="journal article" date="2016" name="Genome Announc.">
        <title>Draft Genome Sequence of the Anaerobic Ammonium-Oxidizing Bacterium 'Candidatus Brocadia sp. 40'.</title>
        <authorList>
            <person name="Ali M."/>
            <person name="Haroon M.F."/>
            <person name="Narita Y."/>
            <person name="Zhang L."/>
            <person name="Rangel Shaw D."/>
            <person name="Okabe S."/>
            <person name="Saikaly P.E."/>
        </authorList>
    </citation>
    <scope>NUCLEOTIDE SEQUENCE [LARGE SCALE GENOMIC DNA]</scope>
    <source>
        <strain evidence="3 4">40</strain>
    </source>
</reference>
<dbReference type="Gene3D" id="3.90.10.10">
    <property type="entry name" value="Cytochrome C3"/>
    <property type="match status" value="1"/>
</dbReference>
<organism evidence="3 4">
    <name type="scientific">Candidatus Brocadia sapporoensis</name>
    <dbReference type="NCBI Taxonomy" id="392547"/>
    <lineage>
        <taxon>Bacteria</taxon>
        <taxon>Pseudomonadati</taxon>
        <taxon>Planctomycetota</taxon>
        <taxon>Candidatus Brocadiia</taxon>
        <taxon>Candidatus Brocadiales</taxon>
        <taxon>Candidatus Brocadiaceae</taxon>
        <taxon>Candidatus Brocadia</taxon>
    </lineage>
</organism>
<comment type="caution">
    <text evidence="3">The sequence shown here is derived from an EMBL/GenBank/DDBJ whole genome shotgun (WGS) entry which is preliminary data.</text>
</comment>
<dbReference type="GO" id="GO:0016491">
    <property type="term" value="F:oxidoreductase activity"/>
    <property type="evidence" value="ECO:0007669"/>
    <property type="project" value="TreeGrafter"/>
</dbReference>
<evidence type="ECO:0000313" key="4">
    <source>
        <dbReference type="Proteomes" id="UP000242219"/>
    </source>
</evidence>
<dbReference type="AlphaFoldDB" id="A0A1V6M1S4"/>
<dbReference type="SUPFAM" id="SSF48695">
    <property type="entry name" value="Multiheme cytochromes"/>
    <property type="match status" value="1"/>
</dbReference>
<dbReference type="Proteomes" id="UP000242219">
    <property type="component" value="Unassembled WGS sequence"/>
</dbReference>
<dbReference type="InterPro" id="IPR036280">
    <property type="entry name" value="Multihaem_cyt_sf"/>
</dbReference>
<name>A0A1V6M1S4_9BACT</name>
<dbReference type="InterPro" id="IPR051829">
    <property type="entry name" value="Multiheme_Cytochr_ET"/>
</dbReference>
<accession>A0A1V6M1S4</accession>
<keyword evidence="2" id="KW-0472">Membrane</keyword>
<dbReference type="EMBL" id="MJUW02000044">
    <property type="protein sequence ID" value="OQD46307.1"/>
    <property type="molecule type" value="Genomic_DNA"/>
</dbReference>
<dbReference type="PANTHER" id="PTHR35038">
    <property type="entry name" value="DISSIMILATORY SULFITE REDUCTASE SIRA"/>
    <property type="match status" value="1"/>
</dbReference>
<evidence type="ECO:0000313" key="3">
    <source>
        <dbReference type="EMBL" id="OQD46307.1"/>
    </source>
</evidence>
<proteinExistence type="predicted"/>